<protein>
    <submittedName>
        <fullName evidence="3">LCP family protein</fullName>
    </submittedName>
</protein>
<dbReference type="PANTHER" id="PTHR33392:SF6">
    <property type="entry name" value="POLYISOPRENYL-TEICHOIC ACID--PEPTIDOGLYCAN TEICHOIC ACID TRANSFERASE TAGU"/>
    <property type="match status" value="1"/>
</dbReference>
<reference evidence="3 4" key="1">
    <citation type="submission" date="2020-08" db="EMBL/GenBank/DDBJ databases">
        <authorList>
            <person name="Liu C."/>
            <person name="Sun Q."/>
        </authorList>
    </citation>
    <scope>NUCLEOTIDE SEQUENCE [LARGE SCALE GENOMIC DNA]</scope>
    <source>
        <strain evidence="3 4">N22</strain>
    </source>
</reference>
<comment type="similarity">
    <text evidence="1">Belongs to the LytR/CpsA/Psr (LCP) family.</text>
</comment>
<accession>A0A842JL87</accession>
<dbReference type="RefSeq" id="WP_185905693.1">
    <property type="nucleotide sequence ID" value="NZ_JACMSE010000008.1"/>
</dbReference>
<dbReference type="InterPro" id="IPR050922">
    <property type="entry name" value="LytR/CpsA/Psr_CW_biosynth"/>
</dbReference>
<name>A0A842JL87_9ACTN</name>
<evidence type="ECO:0000256" key="1">
    <source>
        <dbReference type="ARBA" id="ARBA00006068"/>
    </source>
</evidence>
<gene>
    <name evidence="3" type="ORF">H7313_11335</name>
</gene>
<sequence>MLIRKRKRSHTKRKKRVRVALIVLAVVVLVGGGAAWGVMSTIKAGEGAIREAAQAEDIQTAENAVTYDEGKTVKYNGHTYALNENMVSVCIIGFDRTAPAEIGERAGQADAVMVMALNTDTGKITAIGLPRDSMVEVGEFVGDAFIGLDKMQLCLAYSYGDGRDTSCQYTTTVASRMLYNMPISYYFALDLSGVGPLNDSIGGVALTPLQSIPNTGIVEGEDTVLFGSNALKYVQWRDTSVLTSSLDRQARQVQYIKAFAGQTLEAAQGSVGTLIDIFNTAGEYSITNLGVNEFSYLATSVLSNGITGLDVVTLTGEMKQGEKYAEYYLDKNATYETVLSVYYHQVD</sequence>
<organism evidence="3 4">
    <name type="scientific">Gordonibacter massiliensis</name>
    <name type="common">ex Traore et al. 2017</name>
    <dbReference type="NCBI Taxonomy" id="1841863"/>
    <lineage>
        <taxon>Bacteria</taxon>
        <taxon>Bacillati</taxon>
        <taxon>Actinomycetota</taxon>
        <taxon>Coriobacteriia</taxon>
        <taxon>Eggerthellales</taxon>
        <taxon>Eggerthellaceae</taxon>
        <taxon>Gordonibacter</taxon>
    </lineage>
</organism>
<dbReference type="AlphaFoldDB" id="A0A842JL87"/>
<evidence type="ECO:0000313" key="4">
    <source>
        <dbReference type="Proteomes" id="UP000587396"/>
    </source>
</evidence>
<evidence type="ECO:0000259" key="2">
    <source>
        <dbReference type="Pfam" id="PF03816"/>
    </source>
</evidence>
<dbReference type="PANTHER" id="PTHR33392">
    <property type="entry name" value="POLYISOPRENYL-TEICHOIC ACID--PEPTIDOGLYCAN TEICHOIC ACID TRANSFERASE TAGU"/>
    <property type="match status" value="1"/>
</dbReference>
<keyword evidence="4" id="KW-1185">Reference proteome</keyword>
<dbReference type="Proteomes" id="UP000587396">
    <property type="component" value="Unassembled WGS sequence"/>
</dbReference>
<feature type="domain" description="Cell envelope-related transcriptional attenuator" evidence="2">
    <location>
        <begin position="109"/>
        <end position="262"/>
    </location>
</feature>
<proteinExistence type="inferred from homology"/>
<evidence type="ECO:0000313" key="3">
    <source>
        <dbReference type="EMBL" id="MBC2889930.1"/>
    </source>
</evidence>
<comment type="caution">
    <text evidence="3">The sequence shown here is derived from an EMBL/GenBank/DDBJ whole genome shotgun (WGS) entry which is preliminary data.</text>
</comment>
<dbReference type="Pfam" id="PF03816">
    <property type="entry name" value="LytR_cpsA_psr"/>
    <property type="match status" value="1"/>
</dbReference>
<dbReference type="InterPro" id="IPR004474">
    <property type="entry name" value="LytR_CpsA_psr"/>
</dbReference>
<dbReference type="EMBL" id="JACMSE010000008">
    <property type="protein sequence ID" value="MBC2889930.1"/>
    <property type="molecule type" value="Genomic_DNA"/>
</dbReference>
<dbReference type="Gene3D" id="3.40.630.190">
    <property type="entry name" value="LCP protein"/>
    <property type="match status" value="1"/>
</dbReference>